<reference evidence="2" key="1">
    <citation type="submission" date="2021-01" db="EMBL/GenBank/DDBJ databases">
        <title>Whole genome shotgun sequence of Actinocatenispora rupis NBRC 107355.</title>
        <authorList>
            <person name="Komaki H."/>
            <person name="Tamura T."/>
        </authorList>
    </citation>
    <scope>NUCLEOTIDE SEQUENCE</scope>
    <source>
        <strain evidence="2">NBRC 107355</strain>
    </source>
</reference>
<dbReference type="Proteomes" id="UP000612808">
    <property type="component" value="Unassembled WGS sequence"/>
</dbReference>
<sequence length="94" mass="10143">MSGARPAATGSIRRHVQVTDSGRAVEMSAAHQRPRQSGWIRADDPTRFFGFGSNRSGASRAECNASLPTNMAPACCTNTAEATTENKYDIQRVE</sequence>
<feature type="region of interest" description="Disordered" evidence="1">
    <location>
        <begin position="1"/>
        <end position="41"/>
    </location>
</feature>
<evidence type="ECO:0000256" key="1">
    <source>
        <dbReference type="SAM" id="MobiDB-lite"/>
    </source>
</evidence>
<keyword evidence="3" id="KW-1185">Reference proteome</keyword>
<evidence type="ECO:0000313" key="2">
    <source>
        <dbReference type="EMBL" id="GID15323.1"/>
    </source>
</evidence>
<name>A0A8J3J733_9ACTN</name>
<organism evidence="2 3">
    <name type="scientific">Actinocatenispora rupis</name>
    <dbReference type="NCBI Taxonomy" id="519421"/>
    <lineage>
        <taxon>Bacteria</taxon>
        <taxon>Bacillati</taxon>
        <taxon>Actinomycetota</taxon>
        <taxon>Actinomycetes</taxon>
        <taxon>Micromonosporales</taxon>
        <taxon>Micromonosporaceae</taxon>
        <taxon>Actinocatenispora</taxon>
    </lineage>
</organism>
<protein>
    <submittedName>
        <fullName evidence="2">Uncharacterized protein</fullName>
    </submittedName>
</protein>
<evidence type="ECO:0000313" key="3">
    <source>
        <dbReference type="Proteomes" id="UP000612808"/>
    </source>
</evidence>
<comment type="caution">
    <text evidence="2">The sequence shown here is derived from an EMBL/GenBank/DDBJ whole genome shotgun (WGS) entry which is preliminary data.</text>
</comment>
<dbReference type="AlphaFoldDB" id="A0A8J3J733"/>
<proteinExistence type="predicted"/>
<dbReference type="EMBL" id="BOMB01000041">
    <property type="protein sequence ID" value="GID15323.1"/>
    <property type="molecule type" value="Genomic_DNA"/>
</dbReference>
<gene>
    <name evidence="2" type="ORF">Aru02nite_62120</name>
</gene>
<accession>A0A8J3J733</accession>